<sequence>MQIQLVCLSDLVTRVRHRAAADAHFVVARFRHWQRVATRGKRIADHYRLMRRVKPVLIAWWKLVLQAKQTYLVDETRAMMRRHRQATLRSVVDSTPSRSTYGERSLTLEDLAALSSSHASQVSELAGSTADVLERTPSLAHSSAGSSMSSMHLDTLMNADDDIGPQLALERPLAPALQDDWRDVSCIQPAAIAPRRTFDVDAPSPSSVVDEPAAVPENNKDPESVDDPAVAALLAKHRRRLESLFYAHASSNTLALDAFLMLAKANGLFPALFTRRELSVRFEAAASPAATLTSSAFLRCLHDIAQLLLRDSPDATPSQRLQALLLVLDGHGSVLQKPLEVSTTTTSKARQEASRARVDAILAKVATQRLAKHREKPIGSSPRRRSPRWTRGPLDDVYAATPPKMTPSVLAQAMEKAQLRLLRRTLATRTALRSYEAPRQDGEVRVDLASSLGRSSQLHDVANHSSLLELSTLE</sequence>
<proteinExistence type="predicted"/>
<reference evidence="2 3" key="1">
    <citation type="journal article" date="2013" name="PLoS Genet.">
        <title>Distinctive expansion of potential virulence genes in the genome of the oomycete fish pathogen Saprolegnia parasitica.</title>
        <authorList>
            <person name="Jiang R.H."/>
            <person name="de Bruijn I."/>
            <person name="Haas B.J."/>
            <person name="Belmonte R."/>
            <person name="Lobach L."/>
            <person name="Christie J."/>
            <person name="van den Ackerveken G."/>
            <person name="Bottin A."/>
            <person name="Bulone V."/>
            <person name="Diaz-Moreno S.M."/>
            <person name="Dumas B."/>
            <person name="Fan L."/>
            <person name="Gaulin E."/>
            <person name="Govers F."/>
            <person name="Grenville-Briggs L.J."/>
            <person name="Horner N.R."/>
            <person name="Levin J.Z."/>
            <person name="Mammella M."/>
            <person name="Meijer H.J."/>
            <person name="Morris P."/>
            <person name="Nusbaum C."/>
            <person name="Oome S."/>
            <person name="Phillips A.J."/>
            <person name="van Rooyen D."/>
            <person name="Rzeszutek E."/>
            <person name="Saraiva M."/>
            <person name="Secombes C.J."/>
            <person name="Seidl M.F."/>
            <person name="Snel B."/>
            <person name="Stassen J.H."/>
            <person name="Sykes S."/>
            <person name="Tripathy S."/>
            <person name="van den Berg H."/>
            <person name="Vega-Arreguin J.C."/>
            <person name="Wawra S."/>
            <person name="Young S.K."/>
            <person name="Zeng Q."/>
            <person name="Dieguez-Uribeondo J."/>
            <person name="Russ C."/>
            <person name="Tyler B.M."/>
            <person name="van West P."/>
        </authorList>
    </citation>
    <scope>NUCLEOTIDE SEQUENCE [LARGE SCALE GENOMIC DNA]</scope>
    <source>
        <strain evidence="2 3">CBS 223.65</strain>
    </source>
</reference>
<feature type="region of interest" description="Disordered" evidence="1">
    <location>
        <begin position="368"/>
        <end position="401"/>
    </location>
</feature>
<dbReference type="RefSeq" id="XP_012200154.1">
    <property type="nucleotide sequence ID" value="XM_012344764.1"/>
</dbReference>
<feature type="compositionally biased region" description="Low complexity" evidence="1">
    <location>
        <begin position="138"/>
        <end position="147"/>
    </location>
</feature>
<dbReference type="OrthoDB" id="10563006at2759"/>
<evidence type="ECO:0000313" key="2">
    <source>
        <dbReference type="EMBL" id="KDO29218.1"/>
    </source>
</evidence>
<name>A0A067CFH5_SAPPC</name>
<organism evidence="2 3">
    <name type="scientific">Saprolegnia parasitica (strain CBS 223.65)</name>
    <dbReference type="NCBI Taxonomy" id="695850"/>
    <lineage>
        <taxon>Eukaryota</taxon>
        <taxon>Sar</taxon>
        <taxon>Stramenopiles</taxon>
        <taxon>Oomycota</taxon>
        <taxon>Saprolegniomycetes</taxon>
        <taxon>Saprolegniales</taxon>
        <taxon>Saprolegniaceae</taxon>
        <taxon>Saprolegnia</taxon>
    </lineage>
</organism>
<dbReference type="GeneID" id="24142543"/>
<feature type="region of interest" description="Disordered" evidence="1">
    <location>
        <begin position="128"/>
        <end position="147"/>
    </location>
</feature>
<dbReference type="VEuPathDB" id="FungiDB:SPRG_22160"/>
<gene>
    <name evidence="2" type="ORF">SPRG_22160</name>
</gene>
<evidence type="ECO:0000256" key="1">
    <source>
        <dbReference type="SAM" id="MobiDB-lite"/>
    </source>
</evidence>
<protein>
    <submittedName>
        <fullName evidence="2">Uncharacterized protein</fullName>
    </submittedName>
</protein>
<dbReference type="EMBL" id="KK583207">
    <property type="protein sequence ID" value="KDO29218.1"/>
    <property type="molecule type" value="Genomic_DNA"/>
</dbReference>
<keyword evidence="3" id="KW-1185">Reference proteome</keyword>
<accession>A0A067CFH5</accession>
<feature type="region of interest" description="Disordered" evidence="1">
    <location>
        <begin position="201"/>
        <end position="225"/>
    </location>
</feature>
<dbReference type="AlphaFoldDB" id="A0A067CFH5"/>
<dbReference type="KEGG" id="spar:SPRG_22160"/>
<evidence type="ECO:0000313" key="3">
    <source>
        <dbReference type="Proteomes" id="UP000030745"/>
    </source>
</evidence>
<dbReference type="Proteomes" id="UP000030745">
    <property type="component" value="Unassembled WGS sequence"/>
</dbReference>